<feature type="compositionally biased region" description="Acidic residues" evidence="1">
    <location>
        <begin position="1"/>
        <end position="12"/>
    </location>
</feature>
<evidence type="ECO:0000313" key="3">
    <source>
        <dbReference type="Proteomes" id="UP000282926"/>
    </source>
</evidence>
<reference evidence="2 3" key="1">
    <citation type="submission" date="2019-01" db="EMBL/GenBank/DDBJ databases">
        <title>Lujinxingia litoralis gen. nov., sp. nov. and Lujinxingia sediminis gen. nov., sp. nov., new members in the order Bradymonadales, isolated from coastal sediment.</title>
        <authorList>
            <person name="Li C.-M."/>
        </authorList>
    </citation>
    <scope>NUCLEOTIDE SEQUENCE [LARGE SCALE GENOMIC DNA]</scope>
    <source>
        <strain evidence="2 3">SEH01</strain>
    </source>
</reference>
<keyword evidence="3" id="KW-1185">Reference proteome</keyword>
<dbReference type="RefSeq" id="WP_127781079.1">
    <property type="nucleotide sequence ID" value="NZ_SADD01000014.1"/>
</dbReference>
<feature type="region of interest" description="Disordered" evidence="1">
    <location>
        <begin position="1"/>
        <end position="47"/>
    </location>
</feature>
<gene>
    <name evidence="2" type="ORF">EA187_17430</name>
</gene>
<sequence>MGSEWDGVEGDGDVGKPSKKDFYYKNDGEKIDEFTPPNPIRPVGNPGKKLLEIVDDVRDWNGENTDNQAMEAADELLNAESEAERLRWAAELAFWSSVAVSTPQSAQEARVEAAMIPVGMGPGALLPRFGSALWRNSRRLHADEAGTVPRLTPRATAREMINESVENLQRMREGGASVSQMADAFEDMA</sequence>
<proteinExistence type="predicted"/>
<dbReference type="Proteomes" id="UP000282926">
    <property type="component" value="Unassembled WGS sequence"/>
</dbReference>
<evidence type="ECO:0000256" key="1">
    <source>
        <dbReference type="SAM" id="MobiDB-lite"/>
    </source>
</evidence>
<protein>
    <submittedName>
        <fullName evidence="2">Uncharacterized protein</fullName>
    </submittedName>
</protein>
<feature type="compositionally biased region" description="Basic and acidic residues" evidence="1">
    <location>
        <begin position="13"/>
        <end position="33"/>
    </location>
</feature>
<evidence type="ECO:0000313" key="2">
    <source>
        <dbReference type="EMBL" id="RVU42120.1"/>
    </source>
</evidence>
<name>A0ABY0CP72_9DELT</name>
<comment type="caution">
    <text evidence="2">The sequence shown here is derived from an EMBL/GenBank/DDBJ whole genome shotgun (WGS) entry which is preliminary data.</text>
</comment>
<accession>A0ABY0CP72</accession>
<organism evidence="2 3">
    <name type="scientific">Lujinxingia sediminis</name>
    <dbReference type="NCBI Taxonomy" id="2480984"/>
    <lineage>
        <taxon>Bacteria</taxon>
        <taxon>Deltaproteobacteria</taxon>
        <taxon>Bradymonadales</taxon>
        <taxon>Lujinxingiaceae</taxon>
        <taxon>Lujinxingia</taxon>
    </lineage>
</organism>
<dbReference type="EMBL" id="SADD01000014">
    <property type="protein sequence ID" value="RVU42120.1"/>
    <property type="molecule type" value="Genomic_DNA"/>
</dbReference>